<feature type="region of interest" description="Disordered" evidence="3">
    <location>
        <begin position="1504"/>
        <end position="1524"/>
    </location>
</feature>
<protein>
    <recommendedName>
        <fullName evidence="4">RGS domain-containing protein</fullName>
    </recommendedName>
</protein>
<feature type="compositionally biased region" description="Basic and acidic residues" evidence="3">
    <location>
        <begin position="1640"/>
        <end position="1649"/>
    </location>
</feature>
<feature type="region of interest" description="Disordered" evidence="3">
    <location>
        <begin position="1536"/>
        <end position="1556"/>
    </location>
</feature>
<dbReference type="PROSITE" id="PS50132">
    <property type="entry name" value="RGS"/>
    <property type="match status" value="1"/>
</dbReference>
<dbReference type="Gene3D" id="1.25.40.20">
    <property type="entry name" value="Ankyrin repeat-containing domain"/>
    <property type="match status" value="1"/>
</dbReference>
<name>W4GIB3_APHAT</name>
<dbReference type="RefSeq" id="XP_009831296.1">
    <property type="nucleotide sequence ID" value="XM_009832994.1"/>
</dbReference>
<feature type="region of interest" description="Disordered" evidence="3">
    <location>
        <begin position="1725"/>
        <end position="1810"/>
    </location>
</feature>
<feature type="region of interest" description="Disordered" evidence="3">
    <location>
        <begin position="1639"/>
        <end position="1704"/>
    </location>
</feature>
<evidence type="ECO:0000256" key="2">
    <source>
        <dbReference type="SAM" id="Coils"/>
    </source>
</evidence>
<feature type="region of interest" description="Disordered" evidence="3">
    <location>
        <begin position="116"/>
        <end position="151"/>
    </location>
</feature>
<feature type="compositionally biased region" description="Pro residues" evidence="3">
    <location>
        <begin position="1789"/>
        <end position="1802"/>
    </location>
</feature>
<dbReference type="OrthoDB" id="73967at2759"/>
<feature type="compositionally biased region" description="Low complexity" evidence="3">
    <location>
        <begin position="1536"/>
        <end position="1550"/>
    </location>
</feature>
<dbReference type="SUPFAM" id="SSF48097">
    <property type="entry name" value="Regulator of G-protein signaling, RGS"/>
    <property type="match status" value="1"/>
</dbReference>
<feature type="region of interest" description="Disordered" evidence="3">
    <location>
        <begin position="1"/>
        <end position="42"/>
    </location>
</feature>
<dbReference type="SUPFAM" id="SSF48403">
    <property type="entry name" value="Ankyrin repeat"/>
    <property type="match status" value="1"/>
</dbReference>
<sequence length="2254" mass="254331">MSDDDKVVVAAASSVGSDSGDDSITTRDSHHKQHAPVQPQPNLVQTVIFKLPPPIDTAMKKRGKQKRTRSQVQRIMGWYPPTAIQDMMQADQSTIEALARDRAARKVHEALDLQRALLPRRRKPDNADGNVTPQPSPARGGLSTLPSSTPNHTIQQVTALDTARTMQAMTAEVAAIEAKLALLEQRDITSSASTVEYTLDSSAPSDFNFAPFSTQRQQQLSALTSSTSGSPSSFGNLLGHFPRKQVTTQRILSKSLRELYRQVGAVPVNDDSYADQRERDHFLDKYRYQVRATEGALRIQTVWRMHRFRVVFCRWRATKLKKKRRVFHMWAMVHSIDKIVRLRLCRQAFAEWAEEVECNIKLRLIELKLLQHSSTLYKLPTIVKNLFVTNSREWLDGPQSLERRARTASTHTVMFVDHAFADVEDRSGGRRTCNRIYELRVEMEKARTAVARKFVQTTFLQWKAVHQEHSRVVINAEMCLRRAFRMAFMKRPAWVGERVLVAYQMWYRYTVFKRHKRRCLEVPVFTTPLTQWDQWIKAYRDEQIRILEAQAKGPLAWMRRYFHLLVRFWQQRHAKKVATIKAKLHYQRRMVAELFESWHRDTVANLDTRGRLKHVFHAWRFYVLQKQHCRPQKRRVAIKAKQRQAARSWDAWKEVVARHDMIELDRLSKLLQPQVYPKMCQVLFYWADVASQRTKHHVFQRWKATLMQRKNFSKFWCTATSLYDRALVRTTFLALRSTVVPRTSSPPLSGQLVLTPDPDAILDALEKALPYMYRRDHRVEVEPYSLYSFHLAVRDGHVAAMEAMMQHDPLLVYGREPVYGNTALHVAVGRSDKHLGWFHQREVLGSLLSHGASAFAINHVGQSALLATSDLHMRHYIQTNGYGFNASNRPANIRLQDANTTPMWHALALMLVQVQTGGRHLGRACLGGWHSFVPRDSPSPTFGRDETTSRPAPFLYVMANKLLNRKRVQAVQVRVGLVVSSNLQTTRAMLVRDRSVCPDECRLDWVGGGGIPVSVDLVPELSDELPSSFHATHYFGKDTTGALESHLATDFVQHLMAKPSMQLKPVEDEVKALDAMVRATENQLLQLERRGTKKHKNSAGVVDYESKKVYGSIDEEILQVQHHRAWTELRIAVKLAHPQPPPASSPAEADVIKALHNDLPSETDVLVKLDEMIAHQQTCIATVQTLVDASRVELQTHQDQYTTLLDLYTGDDANHMYSQLVTTRLAVDEHKVALQAAEKKLQKHQAKLEQLDTVLKLYSGPIDEQRTYTQDEYATLSSLLHLQQHTYDRLMHTRSKLESRYKDLDQESLEQPAQANLERSMRKSFRTTAKRLLVQHQVLTQMRRSSSALLDLKQHKWFVRSSGSPADSTPEESPPPLDQGALTKVAFSSDSVVRAGLQHTLDADKAATEVPSALVQAYRRSITLLFDAERQMVANEADAQRRADVQSQASFVEINPVTGQVDPPPSSVMEDGGRRSVVRHPKHQRATVDDVTRLDATRRRGTLIVPSVGGAPPISHDDNGKMPVNKTRETLRRVLLTRGSDDPPNNSSPNDRLDDLDMSSLELDDLHDKSRRRIWGSRFEFANFTVAADTEDASIVALPGSSRVPQSARGGPISLWKADGMTGSVPAADMTFMHKHMTHDKHVTAEKKRTSPLRGGEGVPPMQRTGSSRSPVRHRHSTVEATPDRDDQRQRRRMSCSTSIETNDAEGPQLLPLLELNAAAALKASPLPSSRTRRNMITSRTEQGIEGPLVDGDAVSHTPPDESPQVSSCIDCEVPSIIPGNADNTPTPLDDPPASPQPPSLSPPSVDETDDAAFDDVDVLLSNFTTFSQTLRRQYLTHDPTSKPVHSSRLVYVAPPNSTAVPLRSMDDILQRDDSFRLRRAKPKHKYPKRTTSPLLPSISGDTLTLAGKSSALLLRSSQSIPRLTKTVPPRYILPPKQLDLPSDLHLPDNQLNSVAEDDDWGRRIAHIELQLFNDPPLPDNPPKTSHPYGQPAKLHVTTLDERPFHKAFEPKGRDNAAEAPDHMGLVGTRLERQHHTQSMPTLPFAQGGEVLQGSRLNSDQRNEVWLAFAEKPMSDAVQQAYSAVYPNTYPTIGPSGPSKDLSIYGSANHIHTTTSVPGVVAGSSVAQQQHVQPPSTSLPTQHTIVRPGQKSKDICFWQAVEGFKSIQNFATKGAAFQLPPAKLRRQRRGTEIYDEFLHNDSPHALTWLLRDHPDSVHAVEVVLEADGGCTRNIFDDLQRIVEVHMKAKQRRRS</sequence>
<accession>W4GIB3</accession>
<evidence type="ECO:0000259" key="4">
    <source>
        <dbReference type="PROSITE" id="PS50132"/>
    </source>
</evidence>
<feature type="coiled-coil region" evidence="2">
    <location>
        <begin position="1227"/>
        <end position="1254"/>
    </location>
</feature>
<feature type="region of interest" description="Disordered" evidence="3">
    <location>
        <begin position="1456"/>
        <end position="1488"/>
    </location>
</feature>
<keyword evidence="2" id="KW-0175">Coiled coil</keyword>
<gene>
    <name evidence="5" type="ORF">H257_07456</name>
</gene>
<dbReference type="InterPro" id="IPR036770">
    <property type="entry name" value="Ankyrin_rpt-contain_sf"/>
</dbReference>
<feature type="region of interest" description="Disordered" evidence="3">
    <location>
        <begin position="1360"/>
        <end position="1381"/>
    </location>
</feature>
<evidence type="ECO:0000256" key="3">
    <source>
        <dbReference type="SAM" id="MobiDB-lite"/>
    </source>
</evidence>
<feature type="domain" description="RGS" evidence="4">
    <location>
        <begin position="2153"/>
        <end position="2254"/>
    </location>
</feature>
<evidence type="ECO:0000256" key="1">
    <source>
        <dbReference type="PROSITE-ProRule" id="PRU00023"/>
    </source>
</evidence>
<feature type="compositionally biased region" description="Low complexity" evidence="3">
    <location>
        <begin position="8"/>
        <end position="18"/>
    </location>
</feature>
<feature type="repeat" description="ANK" evidence="1">
    <location>
        <begin position="819"/>
        <end position="859"/>
    </location>
</feature>
<dbReference type="PROSITE" id="PS50088">
    <property type="entry name" value="ANK_REPEAT"/>
    <property type="match status" value="1"/>
</dbReference>
<organism evidence="5">
    <name type="scientific">Aphanomyces astaci</name>
    <name type="common">Crayfish plague agent</name>
    <dbReference type="NCBI Taxonomy" id="112090"/>
    <lineage>
        <taxon>Eukaryota</taxon>
        <taxon>Sar</taxon>
        <taxon>Stramenopiles</taxon>
        <taxon>Oomycota</taxon>
        <taxon>Saprolegniomycetes</taxon>
        <taxon>Saprolegniales</taxon>
        <taxon>Verrucalvaceae</taxon>
        <taxon>Aphanomyces</taxon>
    </lineage>
</organism>
<reference evidence="5" key="1">
    <citation type="submission" date="2013-12" db="EMBL/GenBank/DDBJ databases">
        <title>The Genome Sequence of Aphanomyces astaci APO3.</title>
        <authorList>
            <consortium name="The Broad Institute Genomics Platform"/>
            <person name="Russ C."/>
            <person name="Tyler B."/>
            <person name="van West P."/>
            <person name="Dieguez-Uribeondo J."/>
            <person name="Young S.K."/>
            <person name="Zeng Q."/>
            <person name="Gargeya S."/>
            <person name="Fitzgerald M."/>
            <person name="Abouelleil A."/>
            <person name="Alvarado L."/>
            <person name="Chapman S.B."/>
            <person name="Gainer-Dewar J."/>
            <person name="Goldberg J."/>
            <person name="Griggs A."/>
            <person name="Gujja S."/>
            <person name="Hansen M."/>
            <person name="Howarth C."/>
            <person name="Imamovic A."/>
            <person name="Ireland A."/>
            <person name="Larimer J."/>
            <person name="McCowan C."/>
            <person name="Murphy C."/>
            <person name="Pearson M."/>
            <person name="Poon T.W."/>
            <person name="Priest M."/>
            <person name="Roberts A."/>
            <person name="Saif S."/>
            <person name="Shea T."/>
            <person name="Sykes S."/>
            <person name="Wortman J."/>
            <person name="Nusbaum C."/>
            <person name="Birren B."/>
        </authorList>
    </citation>
    <scope>NUCLEOTIDE SEQUENCE [LARGE SCALE GENOMIC DNA]</scope>
    <source>
        <strain evidence="5">APO3</strain>
    </source>
</reference>
<dbReference type="InterPro" id="IPR002110">
    <property type="entry name" value="Ankyrin_rpt"/>
</dbReference>
<evidence type="ECO:0000313" key="5">
    <source>
        <dbReference type="EMBL" id="ETV79455.1"/>
    </source>
</evidence>
<feature type="compositionally biased region" description="Basic and acidic residues" evidence="3">
    <location>
        <begin position="1515"/>
        <end position="1524"/>
    </location>
</feature>
<dbReference type="InterPro" id="IPR036305">
    <property type="entry name" value="RGS_sf"/>
</dbReference>
<proteinExistence type="predicted"/>
<keyword evidence="1" id="KW-0040">ANK repeat</keyword>
<dbReference type="VEuPathDB" id="FungiDB:H257_07456"/>
<dbReference type="InterPro" id="IPR016137">
    <property type="entry name" value="RGS"/>
</dbReference>
<dbReference type="GeneID" id="20809452"/>
<feature type="compositionally biased region" description="Basic residues" evidence="3">
    <location>
        <begin position="1476"/>
        <end position="1485"/>
    </location>
</feature>
<dbReference type="EMBL" id="KI913128">
    <property type="protein sequence ID" value="ETV79455.1"/>
    <property type="molecule type" value="Genomic_DNA"/>
</dbReference>